<keyword evidence="10" id="KW-0325">Glycoprotein</keyword>
<dbReference type="Gene3D" id="3.20.20.300">
    <property type="entry name" value="Glycoside hydrolase, family 3, N-terminal domain"/>
    <property type="match status" value="1"/>
</dbReference>
<feature type="chain" id="PRO_5004110916" description="beta-glucosidase" evidence="15">
    <location>
        <begin position="20"/>
        <end position="918"/>
    </location>
</feature>
<dbReference type="OMA" id="HTTYLPG"/>
<evidence type="ECO:0000313" key="18">
    <source>
        <dbReference type="Proteomes" id="UP000016931"/>
    </source>
</evidence>
<dbReference type="UniPathway" id="UPA00696"/>
<keyword evidence="7 15" id="KW-0732">Signal</keyword>
<accession>N1QK84</accession>
<evidence type="ECO:0000256" key="12">
    <source>
        <dbReference type="ARBA" id="ARBA00023295"/>
    </source>
</evidence>
<keyword evidence="12 14" id="KW-0326">Glycosidase</keyword>
<gene>
    <name evidence="17" type="ORF">SEPMUDRAFT_113594</name>
</gene>
<dbReference type="InterPro" id="IPR001764">
    <property type="entry name" value="Glyco_hydro_3_N"/>
</dbReference>
<evidence type="ECO:0000256" key="7">
    <source>
        <dbReference type="ARBA" id="ARBA00022729"/>
    </source>
</evidence>
<keyword evidence="13 14" id="KW-0624">Polysaccharide degradation</keyword>
<dbReference type="PANTHER" id="PTHR42715:SF5">
    <property type="entry name" value="BETA-GLUCOSIDASE M-RELATED"/>
    <property type="match status" value="1"/>
</dbReference>
<dbReference type="InterPro" id="IPR036881">
    <property type="entry name" value="Glyco_hydro_3_C_sf"/>
</dbReference>
<organism evidence="17 18">
    <name type="scientific">Sphaerulina musiva (strain SO2202)</name>
    <name type="common">Poplar stem canker fungus</name>
    <name type="synonym">Septoria musiva</name>
    <dbReference type="NCBI Taxonomy" id="692275"/>
    <lineage>
        <taxon>Eukaryota</taxon>
        <taxon>Fungi</taxon>
        <taxon>Dikarya</taxon>
        <taxon>Ascomycota</taxon>
        <taxon>Pezizomycotina</taxon>
        <taxon>Dothideomycetes</taxon>
        <taxon>Dothideomycetidae</taxon>
        <taxon>Mycosphaerellales</taxon>
        <taxon>Mycosphaerellaceae</taxon>
        <taxon>Sphaerulina</taxon>
    </lineage>
</organism>
<dbReference type="InterPro" id="IPR050288">
    <property type="entry name" value="Cellulose_deg_GH3"/>
</dbReference>
<evidence type="ECO:0000256" key="6">
    <source>
        <dbReference type="ARBA" id="ARBA00022525"/>
    </source>
</evidence>
<dbReference type="Pfam" id="PF01915">
    <property type="entry name" value="Glyco_hydro_3_C"/>
    <property type="match status" value="1"/>
</dbReference>
<keyword evidence="9" id="KW-0136">Cellulose degradation</keyword>
<evidence type="ECO:0000256" key="8">
    <source>
        <dbReference type="ARBA" id="ARBA00022801"/>
    </source>
</evidence>
<dbReference type="GO" id="GO:0008422">
    <property type="term" value="F:beta-glucosidase activity"/>
    <property type="evidence" value="ECO:0007669"/>
    <property type="project" value="UniProtKB-EC"/>
</dbReference>
<evidence type="ECO:0000313" key="17">
    <source>
        <dbReference type="EMBL" id="EMF17605.1"/>
    </source>
</evidence>
<evidence type="ECO:0000259" key="16">
    <source>
        <dbReference type="SMART" id="SM01217"/>
    </source>
</evidence>
<evidence type="ECO:0000256" key="14">
    <source>
        <dbReference type="RuleBase" id="RU361161"/>
    </source>
</evidence>
<dbReference type="InterPro" id="IPR026891">
    <property type="entry name" value="Fn3-like"/>
</dbReference>
<feature type="domain" description="Fibronectin type III-like" evidence="16">
    <location>
        <begin position="786"/>
        <end position="853"/>
    </location>
</feature>
<dbReference type="GO" id="GO:0030245">
    <property type="term" value="P:cellulose catabolic process"/>
    <property type="evidence" value="ECO:0007669"/>
    <property type="project" value="UniProtKB-UniPathway"/>
</dbReference>
<comment type="similarity">
    <text evidence="4 14">Belongs to the glycosyl hydrolase 3 family.</text>
</comment>
<dbReference type="InterPro" id="IPR002772">
    <property type="entry name" value="Glyco_hydro_3_C"/>
</dbReference>
<dbReference type="STRING" id="692275.N1QK84"/>
<evidence type="ECO:0000256" key="2">
    <source>
        <dbReference type="ARBA" id="ARBA00004613"/>
    </source>
</evidence>
<keyword evidence="18" id="KW-1185">Reference proteome</keyword>
<dbReference type="SUPFAM" id="SSF52279">
    <property type="entry name" value="Beta-D-glucan exohydrolase, C-terminal domain"/>
    <property type="match status" value="1"/>
</dbReference>
<proteinExistence type="inferred from homology"/>
<reference evidence="17 18" key="1">
    <citation type="journal article" date="2012" name="PLoS Pathog.">
        <title>Diverse lifestyles and strategies of plant pathogenesis encoded in the genomes of eighteen Dothideomycetes fungi.</title>
        <authorList>
            <person name="Ohm R.A."/>
            <person name="Feau N."/>
            <person name="Henrissat B."/>
            <person name="Schoch C.L."/>
            <person name="Horwitz B.A."/>
            <person name="Barry K.W."/>
            <person name="Condon B.J."/>
            <person name="Copeland A.C."/>
            <person name="Dhillon B."/>
            <person name="Glaser F."/>
            <person name="Hesse C.N."/>
            <person name="Kosti I."/>
            <person name="LaButti K."/>
            <person name="Lindquist E.A."/>
            <person name="Lucas S."/>
            <person name="Salamov A.A."/>
            <person name="Bradshaw R.E."/>
            <person name="Ciuffetti L."/>
            <person name="Hamelin R.C."/>
            <person name="Kema G.H.J."/>
            <person name="Lawrence C."/>
            <person name="Scott J.A."/>
            <person name="Spatafora J.W."/>
            <person name="Turgeon B.G."/>
            <person name="de Wit P.J.G.M."/>
            <person name="Zhong S."/>
            <person name="Goodwin S.B."/>
            <person name="Grigoriev I.V."/>
        </authorList>
    </citation>
    <scope>NUCLEOTIDE SEQUENCE [LARGE SCALE GENOMIC DNA]</scope>
    <source>
        <strain evidence="17 18">SO2202</strain>
    </source>
</reference>
<evidence type="ECO:0000256" key="13">
    <source>
        <dbReference type="ARBA" id="ARBA00023326"/>
    </source>
</evidence>
<dbReference type="PRINTS" id="PR00133">
    <property type="entry name" value="GLHYDRLASE3"/>
</dbReference>
<evidence type="ECO:0000256" key="10">
    <source>
        <dbReference type="ARBA" id="ARBA00023180"/>
    </source>
</evidence>
<comment type="catalytic activity">
    <reaction evidence="1 14">
        <text>Hydrolysis of terminal, non-reducing beta-D-glucosyl residues with release of beta-D-glucose.</text>
        <dbReference type="EC" id="3.2.1.21"/>
    </reaction>
</comment>
<dbReference type="InterPro" id="IPR013783">
    <property type="entry name" value="Ig-like_fold"/>
</dbReference>
<comment type="subcellular location">
    <subcellularLocation>
        <location evidence="2">Secreted</location>
    </subcellularLocation>
</comment>
<dbReference type="EC" id="3.2.1.21" evidence="5 14"/>
<dbReference type="GeneID" id="27898179"/>
<dbReference type="RefSeq" id="XP_016765726.1">
    <property type="nucleotide sequence ID" value="XM_016901042.1"/>
</dbReference>
<dbReference type="SUPFAM" id="SSF51445">
    <property type="entry name" value="(Trans)glycosidases"/>
    <property type="match status" value="1"/>
</dbReference>
<name>N1QK84_SPHMS</name>
<evidence type="ECO:0000256" key="5">
    <source>
        <dbReference type="ARBA" id="ARBA00012744"/>
    </source>
</evidence>
<dbReference type="InterPro" id="IPR019800">
    <property type="entry name" value="Glyco_hydro_3_AS"/>
</dbReference>
<dbReference type="OrthoDB" id="416222at2759"/>
<evidence type="ECO:0000256" key="1">
    <source>
        <dbReference type="ARBA" id="ARBA00000448"/>
    </source>
</evidence>
<feature type="signal peptide" evidence="15">
    <location>
        <begin position="1"/>
        <end position="19"/>
    </location>
</feature>
<keyword evidence="6" id="KW-0964">Secreted</keyword>
<dbReference type="Proteomes" id="UP000016931">
    <property type="component" value="Unassembled WGS sequence"/>
</dbReference>
<dbReference type="Pfam" id="PF00933">
    <property type="entry name" value="Glyco_hydro_3"/>
    <property type="match status" value="1"/>
</dbReference>
<evidence type="ECO:0000256" key="3">
    <source>
        <dbReference type="ARBA" id="ARBA00004987"/>
    </source>
</evidence>
<dbReference type="HOGENOM" id="CLU_004542_2_0_1"/>
<protein>
    <recommendedName>
        <fullName evidence="5 14">beta-glucosidase</fullName>
        <ecNumber evidence="5 14">3.2.1.21</ecNumber>
    </recommendedName>
</protein>
<dbReference type="Pfam" id="PF14310">
    <property type="entry name" value="Fn3-like"/>
    <property type="match status" value="1"/>
</dbReference>
<keyword evidence="11 14" id="KW-0119">Carbohydrate metabolism</keyword>
<dbReference type="Gene3D" id="3.40.50.1700">
    <property type="entry name" value="Glycoside hydrolase family 3 C-terminal domain"/>
    <property type="match status" value="1"/>
</dbReference>
<keyword evidence="8 14" id="KW-0378">Hydrolase</keyword>
<dbReference type="PANTHER" id="PTHR42715">
    <property type="entry name" value="BETA-GLUCOSIDASE"/>
    <property type="match status" value="1"/>
</dbReference>
<evidence type="ECO:0000256" key="11">
    <source>
        <dbReference type="ARBA" id="ARBA00023277"/>
    </source>
</evidence>
<comment type="pathway">
    <text evidence="3 14">Glycan metabolism; cellulose degradation.</text>
</comment>
<dbReference type="eggNOG" id="ENOG502QR4D">
    <property type="taxonomic scope" value="Eukaryota"/>
</dbReference>
<dbReference type="InterPro" id="IPR017853">
    <property type="entry name" value="GH"/>
</dbReference>
<dbReference type="GO" id="GO:0005576">
    <property type="term" value="C:extracellular region"/>
    <property type="evidence" value="ECO:0007669"/>
    <property type="project" value="UniProtKB-SubCell"/>
</dbReference>
<evidence type="ECO:0000256" key="4">
    <source>
        <dbReference type="ARBA" id="ARBA00005336"/>
    </source>
</evidence>
<dbReference type="AlphaFoldDB" id="N1QK84"/>
<evidence type="ECO:0000256" key="15">
    <source>
        <dbReference type="SAM" id="SignalP"/>
    </source>
</evidence>
<evidence type="ECO:0000256" key="9">
    <source>
        <dbReference type="ARBA" id="ARBA00023001"/>
    </source>
</evidence>
<dbReference type="FunFam" id="3.20.20.300:FF:000002">
    <property type="entry name" value="Probable beta-glucosidase"/>
    <property type="match status" value="1"/>
</dbReference>
<dbReference type="InterPro" id="IPR036962">
    <property type="entry name" value="Glyco_hydro_3_N_sf"/>
</dbReference>
<dbReference type="PROSITE" id="PS00775">
    <property type="entry name" value="GLYCOSYL_HYDROL_F3"/>
    <property type="match status" value="1"/>
</dbReference>
<dbReference type="SMART" id="SM01217">
    <property type="entry name" value="Fn3_like"/>
    <property type="match status" value="1"/>
</dbReference>
<dbReference type="Gene3D" id="2.60.40.10">
    <property type="entry name" value="Immunoglobulins"/>
    <property type="match status" value="1"/>
</dbReference>
<sequence>MIWFHSALTALSCLAVVNAQNAANDNGVPTVEEIAKIINQTGLVPADVAGIAATFLAGIANSTRIQLDSALADNPVAEKRDNPELYYAYGRSPPVYPSPQGQGDGNWTDAYQKARTLVSQLSNEEKNNITNPSGPSHTHGCTGFTGTVERLGFPGICLNDGPSGFRGADNGSSTGFPAQIQIGASWSRDLAYQRGKQMGIEFKAKGVNVALAPVVGPLGRVVLGGRNWEGYTNDPYLAGQLVDPNVRGLQENVMACAKHFIGNEQETNRNPLAQGFLAPLGYNYNASVSSNIDDRPMHELYLWPFADAVHAGVGSVMCSYQNINGSYGCQNSKTLNGLLKTELGFRGFVLSDWYAQHTGIASANAGMDMVMPVDFYWANNTLANAVKNGTMNSTRLDDMATRILASWYRFADFKEPGAEQYENTTVSTAESTQVAFQAAVEGHVLVKNSNNALPLRKPKALNIFGWDAIGGLNTSAASVPLYAISQQNAQSYTNGDVYDYIQYLQFQASVIPAGTTLPEVAFNGTLITGGGSGGIHPVFSIAPYDALLAQSLSDDTTLHTDFTDNQNPTVQDPDAPCLVFINAWASESADRSTLADEYSDTLVTNVANQCRNTIVVIHNAGTRLVDRWIDHENVTAAMFAHVPGQASGQALAEVLYGRQSPSGRLPYTVAHAESDYGSVLKPTLPTNEDPQYSQSDFEEGIFIDYRRFIQQKITPRYAFGYGLTYTTFEYSNLQISLDSAADKSLTPPDATTPESVAAEGGLESLWDTIATISISVKNTGKIAAAEVAQLYIGIPNSGTDRQLRGFDKMVIPPGESATFQFPLRRRDLSVWNVDAQRWELQTGSYRVQVGKSVLDIQLEGSFGLDGKVNNHVPVSDGGGGGGGGAHTGEASALWSSSTGTMAMAMVMMIASICISLGT</sequence>
<dbReference type="EMBL" id="KB456260">
    <property type="protein sequence ID" value="EMF17605.1"/>
    <property type="molecule type" value="Genomic_DNA"/>
</dbReference>